<dbReference type="InterPro" id="IPR013094">
    <property type="entry name" value="AB_hydrolase_3"/>
</dbReference>
<comment type="caution">
    <text evidence="3">The sequence shown here is derived from an EMBL/GenBank/DDBJ whole genome shotgun (WGS) entry which is preliminary data.</text>
</comment>
<name>A0A168A0H9_9HYPO</name>
<evidence type="ECO:0000313" key="4">
    <source>
        <dbReference type="Proteomes" id="UP000078544"/>
    </source>
</evidence>
<accession>A0A168A0H9</accession>
<evidence type="ECO:0000256" key="1">
    <source>
        <dbReference type="ARBA" id="ARBA00022801"/>
    </source>
</evidence>
<evidence type="ECO:0000259" key="2">
    <source>
        <dbReference type="Pfam" id="PF07859"/>
    </source>
</evidence>
<dbReference type="SUPFAM" id="SSF53474">
    <property type="entry name" value="alpha/beta-Hydrolases"/>
    <property type="match status" value="1"/>
</dbReference>
<dbReference type="OrthoDB" id="2152029at2759"/>
<dbReference type="Pfam" id="PF07859">
    <property type="entry name" value="Abhydrolase_3"/>
    <property type="match status" value="1"/>
</dbReference>
<reference evidence="3 4" key="1">
    <citation type="journal article" date="2016" name="Genome Biol. Evol.">
        <title>Divergent and convergent evolution of fungal pathogenicity.</title>
        <authorList>
            <person name="Shang Y."/>
            <person name="Xiao G."/>
            <person name="Zheng P."/>
            <person name="Cen K."/>
            <person name="Zhan S."/>
            <person name="Wang C."/>
        </authorList>
    </citation>
    <scope>NUCLEOTIDE SEQUENCE [LARGE SCALE GENOMIC DNA]</scope>
    <source>
        <strain evidence="3 4">RCEF 2490</strain>
    </source>
</reference>
<evidence type="ECO:0000313" key="3">
    <source>
        <dbReference type="EMBL" id="KZZ93316.1"/>
    </source>
</evidence>
<organism evidence="3 4">
    <name type="scientific">Moelleriella libera RCEF 2490</name>
    <dbReference type="NCBI Taxonomy" id="1081109"/>
    <lineage>
        <taxon>Eukaryota</taxon>
        <taxon>Fungi</taxon>
        <taxon>Dikarya</taxon>
        <taxon>Ascomycota</taxon>
        <taxon>Pezizomycotina</taxon>
        <taxon>Sordariomycetes</taxon>
        <taxon>Hypocreomycetidae</taxon>
        <taxon>Hypocreales</taxon>
        <taxon>Clavicipitaceae</taxon>
        <taxon>Moelleriella</taxon>
    </lineage>
</organism>
<dbReference type="InterPro" id="IPR050300">
    <property type="entry name" value="GDXG_lipolytic_enzyme"/>
</dbReference>
<proteinExistence type="predicted"/>
<dbReference type="PANTHER" id="PTHR48081">
    <property type="entry name" value="AB HYDROLASE SUPERFAMILY PROTEIN C4A8.06C"/>
    <property type="match status" value="1"/>
</dbReference>
<dbReference type="Gene3D" id="3.40.50.1820">
    <property type="entry name" value="alpha/beta hydrolase"/>
    <property type="match status" value="1"/>
</dbReference>
<keyword evidence="4" id="KW-1185">Reference proteome</keyword>
<keyword evidence="1 3" id="KW-0378">Hydrolase</keyword>
<dbReference type="PANTHER" id="PTHR48081:SF31">
    <property type="entry name" value="STERYL ACETYL HYDROLASE MUG81-RELATED"/>
    <property type="match status" value="1"/>
</dbReference>
<dbReference type="STRING" id="1081109.A0A168A0H9"/>
<protein>
    <submittedName>
        <fullName evidence="3">Alpha/beta hydrolase fold-3</fullName>
    </submittedName>
</protein>
<dbReference type="InterPro" id="IPR029058">
    <property type="entry name" value="AB_hydrolase_fold"/>
</dbReference>
<dbReference type="EMBL" id="AZGY01000013">
    <property type="protein sequence ID" value="KZZ93316.1"/>
    <property type="molecule type" value="Genomic_DNA"/>
</dbReference>
<sequence length="438" mass="48525">MSTSVFAISCSVPPPRLSCPRQQGRPSQAPPECILPMQEAKRPEFLQIGRPHLSTWEYLRLLAKATTIIPLRMVVYVLRIVAFSARRRYKIKYYIFCAIVDVVFSTFTDREIQIYSNPTIDAYHSWLNDKLSRTKDPRVRQRLVHDIQPLGETGGSVAWLGNRRKADKVVLFLHGGGFIAPALRGHFEWCWNTYIEAGREAGIEVAVGCLQYTLLNGGRFPVPLTQAVEALSGILDSGVSPSNVYLGGDSAGGNLSVQVLGHLLHPCPGLRRLDLAGVPLGGVFLVSPWLSNNVASDSFARNDGHDMISTGAMDRLGAAMYGAALLDTYKTQVAVGNYSAANAYMTPLDTVETWLDGIERTTESVYVTVGKNEIMYDHGVGLVRLLRRRNAPCRIRLDEADREAHDFILVENIFRQPGDATARMKAWFKEEITEDGAS</sequence>
<feature type="domain" description="Alpha/beta hydrolase fold-3" evidence="2">
    <location>
        <begin position="170"/>
        <end position="408"/>
    </location>
</feature>
<gene>
    <name evidence="3" type="ORF">AAL_05701</name>
</gene>
<dbReference type="GO" id="GO:0016787">
    <property type="term" value="F:hydrolase activity"/>
    <property type="evidence" value="ECO:0007669"/>
    <property type="project" value="UniProtKB-KW"/>
</dbReference>
<dbReference type="Proteomes" id="UP000078544">
    <property type="component" value="Unassembled WGS sequence"/>
</dbReference>
<dbReference type="AlphaFoldDB" id="A0A168A0H9"/>